<dbReference type="PROSITE" id="PS50112">
    <property type="entry name" value="PAS"/>
    <property type="match status" value="1"/>
</dbReference>
<dbReference type="InterPro" id="IPR000014">
    <property type="entry name" value="PAS"/>
</dbReference>
<keyword evidence="3" id="KW-0678">Repressor</keyword>
<keyword evidence="6" id="KW-0804">Transcription</keyword>
<dbReference type="SMART" id="SM00091">
    <property type="entry name" value="PAS"/>
    <property type="match status" value="1"/>
</dbReference>
<dbReference type="EMBL" id="JACASI010000026">
    <property type="protein sequence ID" value="MCQ3829760.1"/>
    <property type="molecule type" value="Genomic_DNA"/>
</dbReference>
<feature type="domain" description="PAS" evidence="8">
    <location>
        <begin position="63"/>
        <end position="107"/>
    </location>
</feature>
<dbReference type="Pfam" id="PF18024">
    <property type="entry name" value="HTH_50"/>
    <property type="match status" value="1"/>
</dbReference>
<organism evidence="9 10">
    <name type="scientific">Microbulbifer elongatus</name>
    <dbReference type="NCBI Taxonomy" id="86173"/>
    <lineage>
        <taxon>Bacteria</taxon>
        <taxon>Pseudomonadati</taxon>
        <taxon>Pseudomonadota</taxon>
        <taxon>Gammaproteobacteria</taxon>
        <taxon>Cellvibrionales</taxon>
        <taxon>Microbulbiferaceae</taxon>
        <taxon>Microbulbifer</taxon>
    </lineage>
</organism>
<dbReference type="InterPro" id="IPR013656">
    <property type="entry name" value="PAS_4"/>
</dbReference>
<accession>A0ABT1P0W4</accession>
<dbReference type="RefSeq" id="WP_255874807.1">
    <property type="nucleotide sequence ID" value="NZ_JACASI010000026.1"/>
</dbReference>
<evidence type="ECO:0000313" key="9">
    <source>
        <dbReference type="EMBL" id="MCQ3829760.1"/>
    </source>
</evidence>
<dbReference type="Gene3D" id="1.10.10.60">
    <property type="entry name" value="Homeodomain-like"/>
    <property type="match status" value="1"/>
</dbReference>
<reference evidence="9" key="1">
    <citation type="thesis" date="2020" institute="Technische Universitat Dresden" country="Dresden, Germany">
        <title>The Agarolytic System of Microbulbifer elongatus PORT2, Isolated from Batu Karas, Pangandaran West Java Indonesia.</title>
        <authorList>
            <person name="Anggraeni S.R."/>
        </authorList>
    </citation>
    <scope>NUCLEOTIDE SEQUENCE</scope>
    <source>
        <strain evidence="9">PORT2</strain>
    </source>
</reference>
<gene>
    <name evidence="9" type="ORF">HXX02_09900</name>
</gene>
<proteinExistence type="predicted"/>
<protein>
    <submittedName>
        <fullName evidence="9">PAS domain-containing protein</fullName>
    </submittedName>
</protein>
<dbReference type="Pfam" id="PF08448">
    <property type="entry name" value="PAS_4"/>
    <property type="match status" value="1"/>
</dbReference>
<comment type="caution">
    <text evidence="9">The sequence shown here is derived from an EMBL/GenBank/DDBJ whole genome shotgun (WGS) entry which is preliminary data.</text>
</comment>
<dbReference type="PANTHER" id="PTHR32071">
    <property type="entry name" value="TRANSCRIPTIONAL REGULATORY PROTEIN"/>
    <property type="match status" value="1"/>
</dbReference>
<dbReference type="NCBIfam" id="TIGR00229">
    <property type="entry name" value="sensory_box"/>
    <property type="match status" value="1"/>
</dbReference>
<dbReference type="Gene3D" id="3.40.50.300">
    <property type="entry name" value="P-loop containing nucleotide triphosphate hydrolases"/>
    <property type="match status" value="1"/>
</dbReference>
<dbReference type="Gene3D" id="3.30.450.20">
    <property type="entry name" value="PAS domain"/>
    <property type="match status" value="1"/>
</dbReference>
<sequence>MAVFTDFRVNVRSGEIGGDSGDKVYLSAPGLLATQFQSIEKALQGVAGVRRVRRIGLIPSERRHFELDTLLRHVSDPVLSVDGEGRIVAANLAAARAFGVSVEQVSGMQLQRFLPRLQLEELLRGLTAPRYGFPVTVRGRPFTLDWSPITLNDQPGAVASLAGAVLTLQQQPDVSPEAATDGRAGTLTQSPPPPQVLWDLDLRRDCCLQLQQLAPQNAPLMILGERGAGKTTFLHAAYYLSPLAERGRVYRGNGGKLAPADIALLLQVDAEAVVLLDDVDCASVDSQRLLADALLHRRFLPHIMLSATHWDALLPVLQQLFSTHQIRLPSLRGMRPAIPRFARLMTDQIAYSRGEQRDDLWTEDEAGHAVFRVLQTRDWPTNFTGLQAQLSGALAHLRARSGTQLCAQDFPALPDRVSPPARWTDWGRGLTLAEQMEKVERGILEELLETLPKGQRSSRTLARRLGISHTAVANKLRKYGLTAD</sequence>
<dbReference type="Gene3D" id="3.30.70.260">
    <property type="match status" value="1"/>
</dbReference>
<dbReference type="InterPro" id="IPR030828">
    <property type="entry name" value="HTH_TyrR"/>
</dbReference>
<evidence type="ECO:0000256" key="7">
    <source>
        <dbReference type="SAM" id="MobiDB-lite"/>
    </source>
</evidence>
<dbReference type="SMART" id="SM00382">
    <property type="entry name" value="AAA"/>
    <property type="match status" value="1"/>
</dbReference>
<evidence type="ECO:0000259" key="8">
    <source>
        <dbReference type="PROSITE" id="PS50112"/>
    </source>
</evidence>
<keyword evidence="2" id="KW-0963">Cytoplasm</keyword>
<keyword evidence="4" id="KW-0805">Transcription regulation</keyword>
<dbReference type="InterPro" id="IPR035965">
    <property type="entry name" value="PAS-like_dom_sf"/>
</dbReference>
<keyword evidence="5" id="KW-0238">DNA-binding</keyword>
<comment type="subcellular location">
    <subcellularLocation>
        <location evidence="1">Cytoplasm</location>
    </subcellularLocation>
</comment>
<dbReference type="NCBIfam" id="TIGR04381">
    <property type="entry name" value="HTH_TypR"/>
    <property type="match status" value="1"/>
</dbReference>
<dbReference type="SUPFAM" id="SSF55785">
    <property type="entry name" value="PYP-like sensor domain (PAS domain)"/>
    <property type="match status" value="1"/>
</dbReference>
<evidence type="ECO:0000256" key="2">
    <source>
        <dbReference type="ARBA" id="ARBA00022490"/>
    </source>
</evidence>
<dbReference type="InterPro" id="IPR027417">
    <property type="entry name" value="P-loop_NTPase"/>
</dbReference>
<evidence type="ECO:0000256" key="4">
    <source>
        <dbReference type="ARBA" id="ARBA00023015"/>
    </source>
</evidence>
<dbReference type="InterPro" id="IPR003593">
    <property type="entry name" value="AAA+_ATPase"/>
</dbReference>
<dbReference type="InterPro" id="IPR009057">
    <property type="entry name" value="Homeodomain-like_sf"/>
</dbReference>
<dbReference type="SUPFAM" id="SSF46689">
    <property type="entry name" value="Homeodomain-like"/>
    <property type="match status" value="1"/>
</dbReference>
<evidence type="ECO:0000256" key="5">
    <source>
        <dbReference type="ARBA" id="ARBA00023125"/>
    </source>
</evidence>
<evidence type="ECO:0000256" key="6">
    <source>
        <dbReference type="ARBA" id="ARBA00023163"/>
    </source>
</evidence>
<evidence type="ECO:0000313" key="10">
    <source>
        <dbReference type="Proteomes" id="UP001205566"/>
    </source>
</evidence>
<feature type="region of interest" description="Disordered" evidence="7">
    <location>
        <begin position="172"/>
        <end position="192"/>
    </location>
</feature>
<keyword evidence="10" id="KW-1185">Reference proteome</keyword>
<dbReference type="Proteomes" id="UP001205566">
    <property type="component" value="Unassembled WGS sequence"/>
</dbReference>
<evidence type="ECO:0000256" key="3">
    <source>
        <dbReference type="ARBA" id="ARBA00022491"/>
    </source>
</evidence>
<name>A0ABT1P0W4_9GAMM</name>
<dbReference type="PANTHER" id="PTHR32071:SF3">
    <property type="entry name" value="HTH-TYPE TRANSCRIPTIONAL REGULATORY PROTEIN TYRR"/>
    <property type="match status" value="1"/>
</dbReference>
<dbReference type="SUPFAM" id="SSF52540">
    <property type="entry name" value="P-loop containing nucleoside triphosphate hydrolases"/>
    <property type="match status" value="1"/>
</dbReference>
<evidence type="ECO:0000256" key="1">
    <source>
        <dbReference type="ARBA" id="ARBA00004496"/>
    </source>
</evidence>